<feature type="domain" description="TOTE conflict systems S1/CSD-like" evidence="2">
    <location>
        <begin position="490"/>
        <end position="552"/>
    </location>
</feature>
<reference evidence="4 6" key="1">
    <citation type="journal article" date="2015" name="Genome Announc.">
        <title>Draft Genome Sequence of Vibrio owensii Strain SH-14, Which Causes Shrimp Acute Hepatopancreatic Necrosis Disease.</title>
        <authorList>
            <person name="Liu L."/>
            <person name="Xiao J."/>
            <person name="Xia X."/>
            <person name="Pan Y."/>
            <person name="Yan S."/>
            <person name="Wang Y."/>
        </authorList>
    </citation>
    <scope>NUCLEOTIDE SEQUENCE [LARGE SCALE GENOMIC DNA]</scope>
    <source>
        <strain evidence="4 6">SH14</strain>
    </source>
</reference>
<dbReference type="AlphaFoldDB" id="A0AAP9GIM1"/>
<organism evidence="4 6">
    <name type="scientific">Vibrio owensii</name>
    <dbReference type="NCBI Taxonomy" id="696485"/>
    <lineage>
        <taxon>Bacteria</taxon>
        <taxon>Pseudomonadati</taxon>
        <taxon>Pseudomonadota</taxon>
        <taxon>Gammaproteobacteria</taxon>
        <taxon>Vibrionales</taxon>
        <taxon>Vibrionaceae</taxon>
        <taxon>Vibrio</taxon>
    </lineage>
</organism>
<protein>
    <submittedName>
        <fullName evidence="4">Tetratricopeptide repeat protein</fullName>
    </submittedName>
</protein>
<dbReference type="Pfam" id="PF22707">
    <property type="entry name" value="S1CSD-TOTE-2"/>
    <property type="match status" value="1"/>
</dbReference>
<evidence type="ECO:0000313" key="4">
    <source>
        <dbReference type="EMBL" id="QGH50657.1"/>
    </source>
</evidence>
<keyword evidence="5" id="KW-1185">Reference proteome</keyword>
<reference evidence="4" key="3">
    <citation type="submission" date="2019-11" db="EMBL/GenBank/DDBJ databases">
        <title>Complete genome sequence of Vibrio owensii SH-14 isolated from shrimp with acute hepatopancreatic necrosis diease.</title>
        <authorList>
            <person name="Liang X."/>
            <person name="Wang Y."/>
        </authorList>
    </citation>
    <scope>NUCLEOTIDE SEQUENCE</scope>
    <source>
        <strain evidence="4">SH14</strain>
    </source>
</reference>
<dbReference type="InterPro" id="IPR054426">
    <property type="entry name" value="S1CSD-TOTE-1"/>
</dbReference>
<proteinExistence type="predicted"/>
<dbReference type="InterPro" id="IPR054283">
    <property type="entry name" value="DUF7017"/>
</dbReference>
<accession>A0AAP9GIM1</accession>
<dbReference type="Proteomes" id="UP000272136">
    <property type="component" value="Chromosome 2"/>
</dbReference>
<dbReference type="EMBL" id="CP033138">
    <property type="protein sequence ID" value="AYO16490.1"/>
    <property type="molecule type" value="Genomic_DNA"/>
</dbReference>
<evidence type="ECO:0000259" key="1">
    <source>
        <dbReference type="Pfam" id="PF22707"/>
    </source>
</evidence>
<dbReference type="Pfam" id="PF22860">
    <property type="entry name" value="DUF7017"/>
    <property type="match status" value="1"/>
</dbReference>
<evidence type="ECO:0000313" key="3">
    <source>
        <dbReference type="EMBL" id="AYO16490.1"/>
    </source>
</evidence>
<dbReference type="SUPFAM" id="SSF48439">
    <property type="entry name" value="Protein prenylyltransferase"/>
    <property type="match status" value="1"/>
</dbReference>
<evidence type="ECO:0000259" key="2">
    <source>
        <dbReference type="Pfam" id="PF22708"/>
    </source>
</evidence>
<dbReference type="EMBL" id="CP045860">
    <property type="protein sequence ID" value="QGH50657.1"/>
    <property type="molecule type" value="Genomic_DNA"/>
</dbReference>
<dbReference type="Gene3D" id="1.25.40.10">
    <property type="entry name" value="Tetratricopeptide repeat domain"/>
    <property type="match status" value="1"/>
</dbReference>
<sequence>MISSKEVFALRRAGKTDDAYQMAIQLVAHNAFDEWNGKALAWCLIDLIKRDATRVSQYQLVQYARQLAGIRITNSEELLVSQTEYALSLCNPNGKLIAQAKAFSQSGDHLQSADIYRKLISSGAIDGAICTSLGWEIYRLLNQALSFEHVNVFHAKRLLAEYLKLPSIDKPSLLHSQILRLAAKLAGDSSFDLSMFVKYWQLNYLQDDDFLPYITDSGDKYPSLAEKVIQQASKEASLKDNVENILYILPFLDDAINRCEENVWLKLNKAKLLMKLERGEDALKFALEVVRNKVNDYWAWELLGDVNASINADTALSCYCKALLCRADDKFTSKVRLKVVEHLLNQGEFSAAKHEVENVIRTKTAEGASIPEQVNMMTSSEWFQSFEAESSNKSFYRDNVVAAEDLLFSQIAFVDACVGETYTLPDRPNKPKRKLYVKIPELSEPLEIAVPNNKHHFGAVGSGLSIKGDFDASGKFQVYLIANRASQQDWDVFPEVVAVVDHVNHKKEVFHFIASRTVHGVAQLSDLEVSPREGDSVAIKVAQYKVKGAARIRVLSISGTELSPDQSVYKTFSSEVRESNGMGFTDSDIFISPPLMSKHAIEDGDCVCGSAVLSLNKKRGEWGWKALTIDSVNDV</sequence>
<dbReference type="InterPro" id="IPR011990">
    <property type="entry name" value="TPR-like_helical_dom_sf"/>
</dbReference>
<gene>
    <name evidence="4" type="ORF">APZ19_26710</name>
    <name evidence="3" type="ORF">D0812_18940</name>
</gene>
<name>A0AAP9GIM1_9VIBR</name>
<dbReference type="Proteomes" id="UP000390336">
    <property type="component" value="Chromosome 2"/>
</dbReference>
<dbReference type="InterPro" id="IPR054427">
    <property type="entry name" value="S1CSD-TOTE-2"/>
</dbReference>
<dbReference type="RefSeq" id="WP_054824237.1">
    <property type="nucleotide sequence ID" value="NZ_CP033138.1"/>
</dbReference>
<evidence type="ECO:0000313" key="6">
    <source>
        <dbReference type="Proteomes" id="UP000390336"/>
    </source>
</evidence>
<feature type="domain" description="TOTE conflict systems S1/CSD-like" evidence="1">
    <location>
        <begin position="570"/>
        <end position="629"/>
    </location>
</feature>
<dbReference type="Pfam" id="PF22708">
    <property type="entry name" value="S1CSD-TOTE-1"/>
    <property type="match status" value="1"/>
</dbReference>
<reference evidence="3 5" key="2">
    <citation type="submission" date="2018-10" db="EMBL/GenBank/DDBJ databases">
        <title>Whole Genome of Vibrio owensii strain 170502, isolated from Acute Hepatopancreatic Necrosis Disease (AHPND) shrimp.</title>
        <authorList>
            <person name="Yan M."/>
            <person name="Wang X."/>
            <person name="Wang Y."/>
        </authorList>
    </citation>
    <scope>NUCLEOTIDE SEQUENCE [LARGE SCALE GENOMIC DNA]</scope>
    <source>
        <strain evidence="3 5">1700302</strain>
    </source>
</reference>
<evidence type="ECO:0000313" key="5">
    <source>
        <dbReference type="Proteomes" id="UP000272136"/>
    </source>
</evidence>